<gene>
    <name evidence="9" type="ORF">ACFQBQ_07820</name>
</gene>
<feature type="transmembrane region" description="Helical" evidence="8">
    <location>
        <begin position="124"/>
        <end position="148"/>
    </location>
</feature>
<comment type="similarity">
    <text evidence="2">Belongs to the auxin efflux carrier (TC 2.A.69) family.</text>
</comment>
<evidence type="ECO:0000256" key="2">
    <source>
        <dbReference type="ARBA" id="ARBA00010145"/>
    </source>
</evidence>
<evidence type="ECO:0000256" key="5">
    <source>
        <dbReference type="ARBA" id="ARBA00022692"/>
    </source>
</evidence>
<organism evidence="9 10">
    <name type="scientific">Granulicella cerasi</name>
    <dbReference type="NCBI Taxonomy" id="741063"/>
    <lineage>
        <taxon>Bacteria</taxon>
        <taxon>Pseudomonadati</taxon>
        <taxon>Acidobacteriota</taxon>
        <taxon>Terriglobia</taxon>
        <taxon>Terriglobales</taxon>
        <taxon>Acidobacteriaceae</taxon>
        <taxon>Granulicella</taxon>
    </lineage>
</organism>
<feature type="transmembrane region" description="Helical" evidence="8">
    <location>
        <begin position="201"/>
        <end position="218"/>
    </location>
</feature>
<dbReference type="RefSeq" id="WP_263371863.1">
    <property type="nucleotide sequence ID" value="NZ_JAGSYD010000003.1"/>
</dbReference>
<evidence type="ECO:0000256" key="1">
    <source>
        <dbReference type="ARBA" id="ARBA00004651"/>
    </source>
</evidence>
<keyword evidence="4" id="KW-1003">Cell membrane</keyword>
<feature type="transmembrane region" description="Helical" evidence="8">
    <location>
        <begin position="96"/>
        <end position="118"/>
    </location>
</feature>
<feature type="transmembrane region" description="Helical" evidence="8">
    <location>
        <begin position="290"/>
        <end position="309"/>
    </location>
</feature>
<evidence type="ECO:0000256" key="4">
    <source>
        <dbReference type="ARBA" id="ARBA00022475"/>
    </source>
</evidence>
<accession>A0ABW1Z9B9</accession>
<name>A0ABW1Z9B9_9BACT</name>
<keyword evidence="3" id="KW-0813">Transport</keyword>
<feature type="transmembrane region" description="Helical" evidence="8">
    <location>
        <begin position="34"/>
        <end position="51"/>
    </location>
</feature>
<feature type="transmembrane region" description="Helical" evidence="8">
    <location>
        <begin position="6"/>
        <end position="22"/>
    </location>
</feature>
<evidence type="ECO:0000256" key="7">
    <source>
        <dbReference type="ARBA" id="ARBA00023136"/>
    </source>
</evidence>
<dbReference type="Pfam" id="PF03547">
    <property type="entry name" value="Mem_trans"/>
    <property type="match status" value="1"/>
</dbReference>
<comment type="caution">
    <text evidence="9">The sequence shown here is derived from an EMBL/GenBank/DDBJ whole genome shotgun (WGS) entry which is preliminary data.</text>
</comment>
<sequence>MNAILPLLPVLVVLALGVYAGLRKRVDNQRPEQLIALLMQYALPCSLFLGVGSSSPKMLASQLPLMGILLVAMLAIYALVFLFARKFGELGLGEAAVLALTSAFANNVAIGLPFVASIEGPSGRLVVMSGIVVGALVLSPVTLVLLELDAQRSDSAAASVGMRHALLHSLRRPVIVAPLLGLLLSLSGYTLPPVIASSLDLIGKATIGIALFLTGLILSAQRFRFSWTTAVSVLAKNLLQPVIVWLLMRWFGVHGTLAQQLFLLSCVPAGFFGTVFGARQGLRSCDAGATLVLSTLFGAATLPLAVHLAHRL</sequence>
<dbReference type="Gene3D" id="1.20.1530.20">
    <property type="match status" value="1"/>
</dbReference>
<feature type="transmembrane region" description="Helical" evidence="8">
    <location>
        <begin position="257"/>
        <end position="278"/>
    </location>
</feature>
<evidence type="ECO:0000256" key="8">
    <source>
        <dbReference type="SAM" id="Phobius"/>
    </source>
</evidence>
<feature type="transmembrane region" description="Helical" evidence="8">
    <location>
        <begin position="169"/>
        <end position="189"/>
    </location>
</feature>
<keyword evidence="6 8" id="KW-1133">Transmembrane helix</keyword>
<keyword evidence="5 8" id="KW-0812">Transmembrane</keyword>
<dbReference type="EMBL" id="JBHSWI010000001">
    <property type="protein sequence ID" value="MFC6645495.1"/>
    <property type="molecule type" value="Genomic_DNA"/>
</dbReference>
<evidence type="ECO:0000256" key="6">
    <source>
        <dbReference type="ARBA" id="ARBA00022989"/>
    </source>
</evidence>
<evidence type="ECO:0000313" key="10">
    <source>
        <dbReference type="Proteomes" id="UP001596391"/>
    </source>
</evidence>
<reference evidence="10" key="1">
    <citation type="journal article" date="2019" name="Int. J. Syst. Evol. Microbiol.">
        <title>The Global Catalogue of Microorganisms (GCM) 10K type strain sequencing project: providing services to taxonomists for standard genome sequencing and annotation.</title>
        <authorList>
            <consortium name="The Broad Institute Genomics Platform"/>
            <consortium name="The Broad Institute Genome Sequencing Center for Infectious Disease"/>
            <person name="Wu L."/>
            <person name="Ma J."/>
        </authorList>
    </citation>
    <scope>NUCLEOTIDE SEQUENCE [LARGE SCALE GENOMIC DNA]</scope>
    <source>
        <strain evidence="10">CGMCC 1.16026</strain>
    </source>
</reference>
<keyword evidence="10" id="KW-1185">Reference proteome</keyword>
<keyword evidence="7 8" id="KW-0472">Membrane</keyword>
<evidence type="ECO:0000256" key="3">
    <source>
        <dbReference type="ARBA" id="ARBA00022448"/>
    </source>
</evidence>
<evidence type="ECO:0000313" key="9">
    <source>
        <dbReference type="EMBL" id="MFC6645495.1"/>
    </source>
</evidence>
<feature type="transmembrane region" description="Helical" evidence="8">
    <location>
        <begin position="63"/>
        <end position="84"/>
    </location>
</feature>
<comment type="subcellular location">
    <subcellularLocation>
        <location evidence="1">Cell membrane</location>
        <topology evidence="1">Multi-pass membrane protein</topology>
    </subcellularLocation>
</comment>
<proteinExistence type="inferred from homology"/>
<dbReference type="InterPro" id="IPR004776">
    <property type="entry name" value="Mem_transp_PIN-like"/>
</dbReference>
<dbReference type="InterPro" id="IPR038770">
    <property type="entry name" value="Na+/solute_symporter_sf"/>
</dbReference>
<protein>
    <submittedName>
        <fullName evidence="9">AEC family transporter</fullName>
    </submittedName>
</protein>
<dbReference type="PANTHER" id="PTHR36838">
    <property type="entry name" value="AUXIN EFFLUX CARRIER FAMILY PROTEIN"/>
    <property type="match status" value="1"/>
</dbReference>
<dbReference type="Proteomes" id="UP001596391">
    <property type="component" value="Unassembled WGS sequence"/>
</dbReference>
<dbReference type="PANTHER" id="PTHR36838:SF1">
    <property type="entry name" value="SLR1864 PROTEIN"/>
    <property type="match status" value="1"/>
</dbReference>